<feature type="compositionally biased region" description="Low complexity" evidence="6">
    <location>
        <begin position="270"/>
        <end position="281"/>
    </location>
</feature>
<dbReference type="InterPro" id="IPR001138">
    <property type="entry name" value="Zn2Cys6_DnaBD"/>
</dbReference>
<sequence length="623" mass="69907">MHSPLTKESQEPFLSPPAPIVSQSQPCQDKTTRAENGTAPPRKRQKIDLACEECRSRKVRCDGLRPECSVCKRREKTCIYLPESKLTGSRRYVPLLAPVYVQQESKRLMSSTRVLHSLRDRVACLEAKANGVSAPKTLVENPESSTRLEERLPWQSSQMVNAGPSPSQSQKCATDSIVVKPQQNVPCSSVVVSTTSPSEDATTDIETLSPDQDLGAISAMGIALPATETPTDTTKEFYGKPSAASLLCDILSHGQRPSKQDSTPQPPPTSSRRSLSVPYSSNTDAYHLPPRHVADSLLEIYRERVQIIYPFLHWQTLMEAYNRLWLSETEVKNLPHLTGVGLGGPNCPVPVFYCALNAAFALATQFTDGSAHDRKERSTPFLRRSRHLMRLDFLDTAHIALIQALLILARYLQSTNLPNRCWNVAGIAYRMAQSLGLHVAVNERNTSELELEVRRRVWHSCVSLDTYDRPPSCILLPIFLTSLFCRVLGMLTGRPISNSTASMVPLPSVSDEEFSTYRPVSCQHSENVATTATFFAEAIKLSHILNRILGHIYDPWKKYEDGTRTELDKGQRYREHVSITMAFDDELDRFEIELPEVLRWPNEILQVHAGDILAQQRHVLRTR</sequence>
<dbReference type="InterPro" id="IPR051127">
    <property type="entry name" value="Fungal_SecMet_Regulators"/>
</dbReference>
<feature type="domain" description="Zn(2)-C6 fungal-type" evidence="7">
    <location>
        <begin position="50"/>
        <end position="80"/>
    </location>
</feature>
<keyword evidence="4" id="KW-0804">Transcription</keyword>
<evidence type="ECO:0000259" key="7">
    <source>
        <dbReference type="PROSITE" id="PS50048"/>
    </source>
</evidence>
<dbReference type="PROSITE" id="PS00463">
    <property type="entry name" value="ZN2_CY6_FUNGAL_1"/>
    <property type="match status" value="1"/>
</dbReference>
<feature type="region of interest" description="Disordered" evidence="6">
    <location>
        <begin position="1"/>
        <end position="44"/>
    </location>
</feature>
<dbReference type="CDD" id="cd00067">
    <property type="entry name" value="GAL4"/>
    <property type="match status" value="1"/>
</dbReference>
<evidence type="ECO:0000313" key="9">
    <source>
        <dbReference type="Proteomes" id="UP000730481"/>
    </source>
</evidence>
<evidence type="ECO:0000256" key="6">
    <source>
        <dbReference type="SAM" id="MobiDB-lite"/>
    </source>
</evidence>
<dbReference type="OrthoDB" id="424974at2759"/>
<dbReference type="SUPFAM" id="SSF57701">
    <property type="entry name" value="Zn2/Cys6 DNA-binding domain"/>
    <property type="match status" value="1"/>
</dbReference>
<dbReference type="GO" id="GO:0000978">
    <property type="term" value="F:RNA polymerase II cis-regulatory region sequence-specific DNA binding"/>
    <property type="evidence" value="ECO:0007669"/>
    <property type="project" value="TreeGrafter"/>
</dbReference>
<feature type="region of interest" description="Disordered" evidence="6">
    <location>
        <begin position="254"/>
        <end position="283"/>
    </location>
</feature>
<dbReference type="CDD" id="cd12148">
    <property type="entry name" value="fungal_TF_MHR"/>
    <property type="match status" value="1"/>
</dbReference>
<comment type="caution">
    <text evidence="8">The sequence shown here is derived from an EMBL/GenBank/DDBJ whole genome shotgun (WGS) entry which is preliminary data.</text>
</comment>
<accession>A0A9P5AE73</accession>
<dbReference type="GO" id="GO:0005634">
    <property type="term" value="C:nucleus"/>
    <property type="evidence" value="ECO:0007669"/>
    <property type="project" value="TreeGrafter"/>
</dbReference>
<keyword evidence="9" id="KW-1185">Reference proteome</keyword>
<dbReference type="Proteomes" id="UP000730481">
    <property type="component" value="Unassembled WGS sequence"/>
</dbReference>
<gene>
    <name evidence="8" type="ORF">FBEOM_9170</name>
</gene>
<dbReference type="AlphaFoldDB" id="A0A9P5AE73"/>
<dbReference type="GO" id="GO:0008270">
    <property type="term" value="F:zinc ion binding"/>
    <property type="evidence" value="ECO:0007669"/>
    <property type="project" value="InterPro"/>
</dbReference>
<evidence type="ECO:0000256" key="5">
    <source>
        <dbReference type="ARBA" id="ARBA00023242"/>
    </source>
</evidence>
<dbReference type="PROSITE" id="PS50048">
    <property type="entry name" value="ZN2_CY6_FUNGAL_2"/>
    <property type="match status" value="1"/>
</dbReference>
<dbReference type="GO" id="GO:0000981">
    <property type="term" value="F:DNA-binding transcription factor activity, RNA polymerase II-specific"/>
    <property type="evidence" value="ECO:0007669"/>
    <property type="project" value="InterPro"/>
</dbReference>
<evidence type="ECO:0000313" key="8">
    <source>
        <dbReference type="EMBL" id="KAF4336946.1"/>
    </source>
</evidence>
<dbReference type="PANTHER" id="PTHR47424">
    <property type="entry name" value="REGULATORY PROTEIN GAL4"/>
    <property type="match status" value="1"/>
</dbReference>
<dbReference type="Pfam" id="PF00172">
    <property type="entry name" value="Zn_clus"/>
    <property type="match status" value="1"/>
</dbReference>
<name>A0A9P5AE73_9HYPO</name>
<keyword evidence="3" id="KW-0238">DNA-binding</keyword>
<dbReference type="EMBL" id="PVQB02000455">
    <property type="protein sequence ID" value="KAF4336946.1"/>
    <property type="molecule type" value="Genomic_DNA"/>
</dbReference>
<reference evidence="8" key="1">
    <citation type="journal article" date="2017" name="Mycologia">
        <title>Fusarium algeriense, sp. nov., a novel toxigenic crown rot pathogen of durum wheat from Algeria is nested in the Fusarium burgessii species complex.</title>
        <authorList>
            <person name="Laraba I."/>
            <person name="Keddad A."/>
            <person name="Boureghda H."/>
            <person name="Abdallah N."/>
            <person name="Vaughan M.M."/>
            <person name="Proctor R.H."/>
            <person name="Busman M."/>
            <person name="O'Donnell K."/>
        </authorList>
    </citation>
    <scope>NUCLEOTIDE SEQUENCE</scope>
    <source>
        <strain evidence="8">NRRL 25174</strain>
    </source>
</reference>
<keyword evidence="5" id="KW-0539">Nucleus</keyword>
<dbReference type="Pfam" id="PF04082">
    <property type="entry name" value="Fungal_trans"/>
    <property type="match status" value="1"/>
</dbReference>
<dbReference type="SMART" id="SM00066">
    <property type="entry name" value="GAL4"/>
    <property type="match status" value="1"/>
</dbReference>
<dbReference type="GO" id="GO:0006351">
    <property type="term" value="P:DNA-templated transcription"/>
    <property type="evidence" value="ECO:0007669"/>
    <property type="project" value="InterPro"/>
</dbReference>
<dbReference type="InterPro" id="IPR007219">
    <property type="entry name" value="XnlR_reg_dom"/>
</dbReference>
<evidence type="ECO:0000256" key="3">
    <source>
        <dbReference type="ARBA" id="ARBA00023125"/>
    </source>
</evidence>
<evidence type="ECO:0000256" key="1">
    <source>
        <dbReference type="ARBA" id="ARBA00022723"/>
    </source>
</evidence>
<proteinExistence type="predicted"/>
<keyword evidence="2" id="KW-0805">Transcription regulation</keyword>
<keyword evidence="1" id="KW-0479">Metal-binding</keyword>
<dbReference type="InterPro" id="IPR036864">
    <property type="entry name" value="Zn2-C6_fun-type_DNA-bd_sf"/>
</dbReference>
<organism evidence="8 9">
    <name type="scientific">Fusarium beomiforme</name>
    <dbReference type="NCBI Taxonomy" id="44412"/>
    <lineage>
        <taxon>Eukaryota</taxon>
        <taxon>Fungi</taxon>
        <taxon>Dikarya</taxon>
        <taxon>Ascomycota</taxon>
        <taxon>Pezizomycotina</taxon>
        <taxon>Sordariomycetes</taxon>
        <taxon>Hypocreomycetidae</taxon>
        <taxon>Hypocreales</taxon>
        <taxon>Nectriaceae</taxon>
        <taxon>Fusarium</taxon>
        <taxon>Fusarium burgessii species complex</taxon>
    </lineage>
</organism>
<dbReference type="GO" id="GO:0000435">
    <property type="term" value="P:positive regulation of transcription from RNA polymerase II promoter by galactose"/>
    <property type="evidence" value="ECO:0007669"/>
    <property type="project" value="TreeGrafter"/>
</dbReference>
<dbReference type="PANTHER" id="PTHR47424:SF3">
    <property type="entry name" value="REGULATORY PROTEIN GAL4"/>
    <property type="match status" value="1"/>
</dbReference>
<protein>
    <submittedName>
        <fullName evidence="8">Transcription activator acu-15</fullName>
    </submittedName>
</protein>
<reference evidence="8" key="2">
    <citation type="submission" date="2020-02" db="EMBL/GenBank/DDBJ databases">
        <title>Identification and distribution of gene clusters putatively required for synthesis of sphingolipid metabolism inhibitors in phylogenetically diverse species of the filamentous fungus Fusarium.</title>
        <authorList>
            <person name="Kim H.-S."/>
            <person name="Busman M."/>
            <person name="Brown D.W."/>
            <person name="Divon H."/>
            <person name="Uhlig S."/>
            <person name="Proctor R.H."/>
        </authorList>
    </citation>
    <scope>NUCLEOTIDE SEQUENCE</scope>
    <source>
        <strain evidence="8">NRRL 25174</strain>
    </source>
</reference>
<evidence type="ECO:0000256" key="2">
    <source>
        <dbReference type="ARBA" id="ARBA00023015"/>
    </source>
</evidence>
<dbReference type="Gene3D" id="4.10.240.10">
    <property type="entry name" value="Zn(2)-C6 fungal-type DNA-binding domain"/>
    <property type="match status" value="1"/>
</dbReference>
<dbReference type="SMART" id="SM00906">
    <property type="entry name" value="Fungal_trans"/>
    <property type="match status" value="1"/>
</dbReference>
<evidence type="ECO:0000256" key="4">
    <source>
        <dbReference type="ARBA" id="ARBA00023163"/>
    </source>
</evidence>